<dbReference type="Proteomes" id="UP001210925">
    <property type="component" value="Unassembled WGS sequence"/>
</dbReference>
<dbReference type="Gene3D" id="3.40.50.10480">
    <property type="entry name" value="Probable brix-domain ribosomal biogenesis protein"/>
    <property type="match status" value="1"/>
</dbReference>
<dbReference type="PANTHER" id="PTHR22734:SF3">
    <property type="entry name" value="RIBOSOME PRODUCTION FACTOR 1"/>
    <property type="match status" value="1"/>
</dbReference>
<dbReference type="PANTHER" id="PTHR22734">
    <property type="entry name" value="U3 SMALL NUCLEOLAR RIBONUCLEOPROTEIN PROTEIN IMP4"/>
    <property type="match status" value="1"/>
</dbReference>
<dbReference type="InterPro" id="IPR007109">
    <property type="entry name" value="Brix"/>
</dbReference>
<dbReference type="Pfam" id="PF04427">
    <property type="entry name" value="Brix"/>
    <property type="match status" value="1"/>
</dbReference>
<feature type="domain" description="Brix" evidence="2">
    <location>
        <begin position="89"/>
        <end position="279"/>
    </location>
</feature>
<evidence type="ECO:0000256" key="1">
    <source>
        <dbReference type="SAM" id="MobiDB-lite"/>
    </source>
</evidence>
<dbReference type="AlphaFoldDB" id="A0AAD5Y5S1"/>
<name>A0AAD5Y5S1_9FUNG</name>
<dbReference type="GO" id="GO:0042134">
    <property type="term" value="F:rRNA primary transcript binding"/>
    <property type="evidence" value="ECO:0007669"/>
    <property type="project" value="InterPro"/>
</dbReference>
<gene>
    <name evidence="3" type="primary">RPF1</name>
    <name evidence="3" type="ORF">HK103_000739</name>
</gene>
<protein>
    <submittedName>
        <fullName evidence="3">Ribosome production factor 1</fullName>
    </submittedName>
</protein>
<dbReference type="InterPro" id="IPR044281">
    <property type="entry name" value="IMP4/RPF1"/>
</dbReference>
<feature type="compositionally biased region" description="Basic and acidic residues" evidence="1">
    <location>
        <begin position="20"/>
        <end position="47"/>
    </location>
</feature>
<dbReference type="PROSITE" id="PS50833">
    <property type="entry name" value="BRIX"/>
    <property type="match status" value="1"/>
</dbReference>
<feature type="region of interest" description="Disordered" evidence="1">
    <location>
        <begin position="19"/>
        <end position="50"/>
    </location>
</feature>
<reference evidence="3" key="1">
    <citation type="submission" date="2020-05" db="EMBL/GenBank/DDBJ databases">
        <title>Phylogenomic resolution of chytrid fungi.</title>
        <authorList>
            <person name="Stajich J.E."/>
            <person name="Amses K."/>
            <person name="Simmons R."/>
            <person name="Seto K."/>
            <person name="Myers J."/>
            <person name="Bonds A."/>
            <person name="Quandt C.A."/>
            <person name="Barry K."/>
            <person name="Liu P."/>
            <person name="Grigoriev I."/>
            <person name="Longcore J.E."/>
            <person name="James T.Y."/>
        </authorList>
    </citation>
    <scope>NUCLEOTIDE SEQUENCE</scope>
    <source>
        <strain evidence="3">PLAUS21</strain>
    </source>
</reference>
<dbReference type="FunFam" id="3.40.50.10480:FF:000002">
    <property type="entry name" value="Ribosome production factor 1"/>
    <property type="match status" value="1"/>
</dbReference>
<dbReference type="GO" id="GO:0000470">
    <property type="term" value="P:maturation of LSU-rRNA"/>
    <property type="evidence" value="ECO:0007669"/>
    <property type="project" value="TreeGrafter"/>
</dbReference>
<dbReference type="GO" id="GO:0030687">
    <property type="term" value="C:preribosome, large subunit precursor"/>
    <property type="evidence" value="ECO:0007669"/>
    <property type="project" value="TreeGrafter"/>
</dbReference>
<comment type="caution">
    <text evidence="3">The sequence shown here is derived from an EMBL/GenBank/DDBJ whole genome shotgun (WGS) entry which is preliminary data.</text>
</comment>
<dbReference type="GO" id="GO:0005730">
    <property type="term" value="C:nucleolus"/>
    <property type="evidence" value="ECO:0007669"/>
    <property type="project" value="TreeGrafter"/>
</dbReference>
<dbReference type="SUPFAM" id="SSF52954">
    <property type="entry name" value="Class II aaRS ABD-related"/>
    <property type="match status" value="1"/>
</dbReference>
<evidence type="ECO:0000313" key="3">
    <source>
        <dbReference type="EMBL" id="KAJ3253360.1"/>
    </source>
</evidence>
<proteinExistence type="predicted"/>
<accession>A0AAD5Y5S1</accession>
<keyword evidence="4" id="KW-1185">Reference proteome</keyword>
<sequence>MRDIKNKIKRSQIYQKLKKEKTTNEIKERKARRKQEELQPELKEQRLKQNQQKTLETLREVDETIVQGDEEVEEAEDEFDGYFKNGVEPKILITTSRRCPGPVYEFVDEFVSIFPNAEFVKRSSQFEIKKIIEIANSRNYTGNLNLIPDLIIVNHDKKMPNAVTIVHLPEGPTAHFKLSSIKLNNNIRGHGKLQDYKPELILNNFTTRLGHTIGKMFSSLFPQQPDFKGRQAVTIHNQRDFIFFRRHRYVFRNGEKVDIQEIGPRFTLKLRWLQNGLFDTKYGVFEWVHKPELDTSRRKFHL</sequence>
<organism evidence="3 4">
    <name type="scientific">Boothiomyces macroporosus</name>
    <dbReference type="NCBI Taxonomy" id="261099"/>
    <lineage>
        <taxon>Eukaryota</taxon>
        <taxon>Fungi</taxon>
        <taxon>Fungi incertae sedis</taxon>
        <taxon>Chytridiomycota</taxon>
        <taxon>Chytridiomycota incertae sedis</taxon>
        <taxon>Chytridiomycetes</taxon>
        <taxon>Rhizophydiales</taxon>
        <taxon>Terramycetaceae</taxon>
        <taxon>Boothiomyces</taxon>
    </lineage>
</organism>
<dbReference type="EMBL" id="JADGKB010000112">
    <property type="protein sequence ID" value="KAJ3253360.1"/>
    <property type="molecule type" value="Genomic_DNA"/>
</dbReference>
<dbReference type="SMART" id="SM00879">
    <property type="entry name" value="Brix"/>
    <property type="match status" value="1"/>
</dbReference>
<dbReference type="GO" id="GO:0000460">
    <property type="term" value="P:maturation of 5.8S rRNA"/>
    <property type="evidence" value="ECO:0007669"/>
    <property type="project" value="TreeGrafter"/>
</dbReference>
<evidence type="ECO:0000313" key="4">
    <source>
        <dbReference type="Proteomes" id="UP001210925"/>
    </source>
</evidence>
<evidence type="ECO:0000259" key="2">
    <source>
        <dbReference type="PROSITE" id="PS50833"/>
    </source>
</evidence>